<dbReference type="Pfam" id="PF16015">
    <property type="entry name" value="Promethin"/>
    <property type="match status" value="1"/>
</dbReference>
<proteinExistence type="predicted"/>
<evidence type="ECO:0000313" key="2">
    <source>
        <dbReference type="EMBL" id="KAG9247232.1"/>
    </source>
</evidence>
<accession>A0A9P7Z8T2</accession>
<feature type="transmembrane region" description="Helical" evidence="1">
    <location>
        <begin position="43"/>
        <end position="63"/>
    </location>
</feature>
<gene>
    <name evidence="2" type="ORF">BJ878DRAFT_557294</name>
</gene>
<comment type="caution">
    <text evidence="2">The sequence shown here is derived from an EMBL/GenBank/DDBJ whole genome shotgun (WGS) entry which is preliminary data.</text>
</comment>
<evidence type="ECO:0000313" key="3">
    <source>
        <dbReference type="Proteomes" id="UP000887226"/>
    </source>
</evidence>
<reference evidence="2" key="1">
    <citation type="journal article" date="2021" name="IMA Fungus">
        <title>Genomic characterization of three marine fungi, including Emericellopsis atlantica sp. nov. with signatures of a generalist lifestyle and marine biomass degradation.</title>
        <authorList>
            <person name="Hagestad O.C."/>
            <person name="Hou L."/>
            <person name="Andersen J.H."/>
            <person name="Hansen E.H."/>
            <person name="Altermark B."/>
            <person name="Li C."/>
            <person name="Kuhnert E."/>
            <person name="Cox R.J."/>
            <person name="Crous P.W."/>
            <person name="Spatafora J.W."/>
            <person name="Lail K."/>
            <person name="Amirebrahimi M."/>
            <person name="Lipzen A."/>
            <person name="Pangilinan J."/>
            <person name="Andreopoulos W."/>
            <person name="Hayes R.D."/>
            <person name="Ng V."/>
            <person name="Grigoriev I.V."/>
            <person name="Jackson S.A."/>
            <person name="Sutton T.D.S."/>
            <person name="Dobson A.D.W."/>
            <person name="Rama T."/>
        </authorList>
    </citation>
    <scope>NUCLEOTIDE SEQUENCE</scope>
    <source>
        <strain evidence="2">TRa3180A</strain>
    </source>
</reference>
<protein>
    <submittedName>
        <fullName evidence="2">Uncharacterized protein</fullName>
    </submittedName>
</protein>
<sequence length="167" mass="17993">MGITNIIAGLYGIAQRQVDRIISPQTRSRYYTSISTFAQEQPVLFTFLALQLLCSALPLALFLSFTTGTLLLSLVTALLFSFFWIGVALVILIPTLFITVGLGIGVSVWAVGSFLVAKWVYARIPVSVRGRTEVGLMNGNNAVVSKTGDGVSGFKMEVEGEKNGLDV</sequence>
<keyword evidence="1" id="KW-1133">Transmembrane helix</keyword>
<dbReference type="OrthoDB" id="3928876at2759"/>
<feature type="transmembrane region" description="Helical" evidence="1">
    <location>
        <begin position="97"/>
        <end position="121"/>
    </location>
</feature>
<dbReference type="AlphaFoldDB" id="A0A9P7Z8T2"/>
<keyword evidence="3" id="KW-1185">Reference proteome</keyword>
<dbReference type="EMBL" id="MU253778">
    <property type="protein sequence ID" value="KAG9247232.1"/>
    <property type="molecule type" value="Genomic_DNA"/>
</dbReference>
<dbReference type="Proteomes" id="UP000887226">
    <property type="component" value="Unassembled WGS sequence"/>
</dbReference>
<name>A0A9P7Z8T2_9HELO</name>
<organism evidence="2 3">
    <name type="scientific">Calycina marina</name>
    <dbReference type="NCBI Taxonomy" id="1763456"/>
    <lineage>
        <taxon>Eukaryota</taxon>
        <taxon>Fungi</taxon>
        <taxon>Dikarya</taxon>
        <taxon>Ascomycota</taxon>
        <taxon>Pezizomycotina</taxon>
        <taxon>Leotiomycetes</taxon>
        <taxon>Helotiales</taxon>
        <taxon>Pezizellaceae</taxon>
        <taxon>Calycina</taxon>
    </lineage>
</organism>
<keyword evidence="1" id="KW-0472">Membrane</keyword>
<keyword evidence="1" id="KW-0812">Transmembrane</keyword>
<evidence type="ECO:0000256" key="1">
    <source>
        <dbReference type="SAM" id="Phobius"/>
    </source>
</evidence>
<feature type="transmembrane region" description="Helical" evidence="1">
    <location>
        <begin position="70"/>
        <end position="91"/>
    </location>
</feature>